<sequence>MRILANVRSGIFDCLVVVVFVIIGRSAHGHGETIAGIVATAWPFLAGTTLGWLIIRPWMTSTQIYPVGVVVWLSTVIFGQLFRVISGQGTALAFIGVSLGFLGLGLVGWRAVASFFSRSKGTFLLK</sequence>
<keyword evidence="1" id="KW-1133">Transmembrane helix</keyword>
<keyword evidence="1" id="KW-0812">Transmembrane</keyword>
<dbReference type="Pfam" id="PF11255">
    <property type="entry name" value="DUF3054"/>
    <property type="match status" value="1"/>
</dbReference>
<feature type="transmembrane region" description="Helical" evidence="1">
    <location>
        <begin position="33"/>
        <end position="55"/>
    </location>
</feature>
<dbReference type="EMBL" id="JXYS01000072">
    <property type="protein sequence ID" value="KJF16861.1"/>
    <property type="molecule type" value="Genomic_DNA"/>
</dbReference>
<keyword evidence="3" id="KW-1185">Reference proteome</keyword>
<proteinExistence type="predicted"/>
<evidence type="ECO:0000313" key="3">
    <source>
        <dbReference type="Proteomes" id="UP000032360"/>
    </source>
</evidence>
<name>A0A0D8HII5_9ACTN</name>
<evidence type="ECO:0008006" key="4">
    <source>
        <dbReference type="Google" id="ProtNLM"/>
    </source>
</evidence>
<feature type="transmembrane region" description="Helical" evidence="1">
    <location>
        <begin position="67"/>
        <end position="85"/>
    </location>
</feature>
<feature type="transmembrane region" description="Helical" evidence="1">
    <location>
        <begin position="91"/>
        <end position="116"/>
    </location>
</feature>
<organism evidence="2 3">
    <name type="scientific">Acidithrix ferrooxidans</name>
    <dbReference type="NCBI Taxonomy" id="1280514"/>
    <lineage>
        <taxon>Bacteria</taxon>
        <taxon>Bacillati</taxon>
        <taxon>Actinomycetota</taxon>
        <taxon>Acidimicrobiia</taxon>
        <taxon>Acidimicrobiales</taxon>
        <taxon>Acidimicrobiaceae</taxon>
        <taxon>Acidithrix</taxon>
    </lineage>
</organism>
<dbReference type="AlphaFoldDB" id="A0A0D8HII5"/>
<protein>
    <recommendedName>
        <fullName evidence="4">DUF3054 domain-containing protein</fullName>
    </recommendedName>
</protein>
<dbReference type="OrthoDB" id="3698172at2"/>
<dbReference type="STRING" id="1280514.AXFE_22820"/>
<comment type="caution">
    <text evidence="2">The sequence shown here is derived from an EMBL/GenBank/DDBJ whole genome shotgun (WGS) entry which is preliminary data.</text>
</comment>
<accession>A0A0D8HII5</accession>
<evidence type="ECO:0000256" key="1">
    <source>
        <dbReference type="SAM" id="Phobius"/>
    </source>
</evidence>
<dbReference type="Proteomes" id="UP000032360">
    <property type="component" value="Unassembled WGS sequence"/>
</dbReference>
<reference evidence="2 3" key="1">
    <citation type="submission" date="2015-01" db="EMBL/GenBank/DDBJ databases">
        <title>Draft genome of the acidophilic iron oxidizer Acidithrix ferrooxidans strain Py-F3.</title>
        <authorList>
            <person name="Poehlein A."/>
            <person name="Eisen S."/>
            <person name="Schloemann M."/>
            <person name="Johnson B.D."/>
            <person name="Daniel R."/>
            <person name="Muehling M."/>
        </authorList>
    </citation>
    <scope>NUCLEOTIDE SEQUENCE [LARGE SCALE GENOMIC DNA]</scope>
    <source>
        <strain evidence="2 3">Py-F3</strain>
    </source>
</reference>
<keyword evidence="1" id="KW-0472">Membrane</keyword>
<dbReference type="InterPro" id="IPR021414">
    <property type="entry name" value="DUF3054"/>
</dbReference>
<evidence type="ECO:0000313" key="2">
    <source>
        <dbReference type="EMBL" id="KJF16861.1"/>
    </source>
</evidence>
<gene>
    <name evidence="2" type="ORF">AXFE_22820</name>
</gene>
<feature type="transmembrane region" description="Helical" evidence="1">
    <location>
        <begin position="7"/>
        <end position="27"/>
    </location>
</feature>